<organism evidence="1">
    <name type="scientific">Arion vulgaris</name>
    <dbReference type="NCBI Taxonomy" id="1028688"/>
    <lineage>
        <taxon>Eukaryota</taxon>
        <taxon>Metazoa</taxon>
        <taxon>Spiralia</taxon>
        <taxon>Lophotrochozoa</taxon>
        <taxon>Mollusca</taxon>
        <taxon>Gastropoda</taxon>
        <taxon>Heterobranchia</taxon>
        <taxon>Euthyneura</taxon>
        <taxon>Panpulmonata</taxon>
        <taxon>Eupulmonata</taxon>
        <taxon>Stylommatophora</taxon>
        <taxon>Helicina</taxon>
        <taxon>Arionoidea</taxon>
        <taxon>Arionidae</taxon>
        <taxon>Arion</taxon>
    </lineage>
</organism>
<dbReference type="EMBL" id="HACG01049601">
    <property type="protein sequence ID" value="CEK96466.1"/>
    <property type="molecule type" value="Transcribed_RNA"/>
</dbReference>
<dbReference type="AlphaFoldDB" id="A0A0B7BVV2"/>
<name>A0A0B7BVV2_9EUPU</name>
<feature type="non-terminal residue" evidence="1">
    <location>
        <position position="70"/>
    </location>
</feature>
<sequence length="70" mass="8117">MKQTIRMWWYKMDILLCHSSLSQQIKPSWASMNCIICLRSPIGIFSFECTTSELSIFESTTSELSIFEST</sequence>
<accession>A0A0B7BVV2</accession>
<evidence type="ECO:0000313" key="1">
    <source>
        <dbReference type="EMBL" id="CEK96466.1"/>
    </source>
</evidence>
<protein>
    <submittedName>
        <fullName evidence="1">Uncharacterized protein</fullName>
    </submittedName>
</protein>
<proteinExistence type="predicted"/>
<reference evidence="1" key="1">
    <citation type="submission" date="2014-12" db="EMBL/GenBank/DDBJ databases">
        <title>Insight into the proteome of Arion vulgaris.</title>
        <authorList>
            <person name="Aradska J."/>
            <person name="Bulat T."/>
            <person name="Smidak R."/>
            <person name="Sarate P."/>
            <person name="Gangsoo J."/>
            <person name="Sialana F."/>
            <person name="Bilban M."/>
            <person name="Lubec G."/>
        </authorList>
    </citation>
    <scope>NUCLEOTIDE SEQUENCE</scope>
    <source>
        <tissue evidence="1">Skin</tissue>
    </source>
</reference>
<gene>
    <name evidence="1" type="primary">ORF212186</name>
</gene>